<evidence type="ECO:0000313" key="2">
    <source>
        <dbReference type="EMBL" id="GIU43279.1"/>
    </source>
</evidence>
<feature type="chain" id="PRO_5046614628" evidence="1">
    <location>
        <begin position="28"/>
        <end position="184"/>
    </location>
</feature>
<dbReference type="Proteomes" id="UP000887104">
    <property type="component" value="Unassembled WGS sequence"/>
</dbReference>
<keyword evidence="1" id="KW-0732">Signal</keyword>
<evidence type="ECO:0000256" key="1">
    <source>
        <dbReference type="SAM" id="SignalP"/>
    </source>
</evidence>
<proteinExistence type="predicted"/>
<dbReference type="EMBL" id="BPEY01000014">
    <property type="protein sequence ID" value="GIU43279.1"/>
    <property type="molecule type" value="Genomic_DNA"/>
</dbReference>
<keyword evidence="3" id="KW-1185">Reference proteome</keyword>
<evidence type="ECO:0000313" key="3">
    <source>
        <dbReference type="Proteomes" id="UP000887104"/>
    </source>
</evidence>
<gene>
    <name evidence="2" type="ORF">TUM4438_11820</name>
</gene>
<organism evidence="2 3">
    <name type="scientific">Shewanella sairae</name>
    <dbReference type="NCBI Taxonomy" id="190310"/>
    <lineage>
        <taxon>Bacteria</taxon>
        <taxon>Pseudomonadati</taxon>
        <taxon>Pseudomonadota</taxon>
        <taxon>Gammaproteobacteria</taxon>
        <taxon>Alteromonadales</taxon>
        <taxon>Shewanellaceae</taxon>
        <taxon>Shewanella</taxon>
    </lineage>
</organism>
<accession>A0ABQ4P6X1</accession>
<comment type="caution">
    <text evidence="2">The sequence shown here is derived from an EMBL/GenBank/DDBJ whole genome shotgun (WGS) entry which is preliminary data.</text>
</comment>
<feature type="signal peptide" evidence="1">
    <location>
        <begin position="1"/>
        <end position="27"/>
    </location>
</feature>
<sequence>MRILLWFAAMCVAVSLLLLSLKTQATAKSLTQTTVMTPATNSANATDSNKPDNKTPMTTITLNKYLGGTEGKLNNKSALNFKFTNANGSNKNTCSIITTDNYLRHSKNRLENINLSEKNFYFDCTWDGRYYFLSNRVRTYAEVIIKQPDSQFPMSMHIEAKLVSLTGEQVEIISGDISLRRNPR</sequence>
<dbReference type="RefSeq" id="WP_246616110.1">
    <property type="nucleotide sequence ID" value="NZ_BPEY01000014.1"/>
</dbReference>
<reference evidence="2" key="1">
    <citation type="submission" date="2021-05" db="EMBL/GenBank/DDBJ databases">
        <title>Molecular characterization for Shewanella algae harboring chromosomal blaOXA-55-like strains isolated from clinical and environment sample.</title>
        <authorList>
            <person name="Ohama Y."/>
            <person name="Aoki K."/>
            <person name="Harada S."/>
            <person name="Moriya K."/>
            <person name="Ishii Y."/>
            <person name="Tateda K."/>
        </authorList>
    </citation>
    <scope>NUCLEOTIDE SEQUENCE</scope>
    <source>
        <strain evidence="2">JCM 11563</strain>
    </source>
</reference>
<protein>
    <submittedName>
        <fullName evidence="2">Uncharacterized protein</fullName>
    </submittedName>
</protein>
<name>A0ABQ4P6X1_9GAMM</name>